<keyword evidence="2" id="KW-1185">Reference proteome</keyword>
<sequence>MRYRYQNPGARSRVQLGSGTSLSINHYCTVVPSVNASTLPTFWFEADAAHGVTDFLGVQSILAEVHGRNSCSYDPPNFGFSSRLPSSEPLDLNVVFNPLVAALERTDERKILVGWGAGGENVLRHATQNPETTEGVVLLDVSPNGIEWLDQKRSKNLTMEDTNALAKLDLRGRVSLTQIILGIGLPWGLLPVVIPANSTGYFDQSLYPRHHAQSLKEDMWAMQYYSLRDMLSDPFSPNLSELVVPAGVPVYMLASFVAGTDEASSAFYRDEKVRLGETVAGGELARAVTWWV</sequence>
<comment type="caution">
    <text evidence="1">The sequence shown here is derived from an EMBL/GenBank/DDBJ whole genome shotgun (WGS) entry which is preliminary data.</text>
</comment>
<proteinExistence type="predicted"/>
<organism evidence="1 2">
    <name type="scientific">Didymella heteroderae</name>
    <dbReference type="NCBI Taxonomy" id="1769908"/>
    <lineage>
        <taxon>Eukaryota</taxon>
        <taxon>Fungi</taxon>
        <taxon>Dikarya</taxon>
        <taxon>Ascomycota</taxon>
        <taxon>Pezizomycotina</taxon>
        <taxon>Dothideomycetes</taxon>
        <taxon>Pleosporomycetidae</taxon>
        <taxon>Pleosporales</taxon>
        <taxon>Pleosporineae</taxon>
        <taxon>Didymellaceae</taxon>
        <taxon>Didymella</taxon>
    </lineage>
</organism>
<dbReference type="OrthoDB" id="164921at2759"/>
<evidence type="ECO:0008006" key="3">
    <source>
        <dbReference type="Google" id="ProtNLM"/>
    </source>
</evidence>
<accession>A0A9P4WRH9</accession>
<name>A0A9P4WRH9_9PLEO</name>
<dbReference type="InterPro" id="IPR029058">
    <property type="entry name" value="AB_hydrolase_fold"/>
</dbReference>
<dbReference type="Proteomes" id="UP000758155">
    <property type="component" value="Unassembled WGS sequence"/>
</dbReference>
<dbReference type="AlphaFoldDB" id="A0A9P4WRH9"/>
<dbReference type="EMBL" id="SWKV01000029">
    <property type="protein sequence ID" value="KAF3039798.1"/>
    <property type="molecule type" value="Genomic_DNA"/>
</dbReference>
<evidence type="ECO:0000313" key="1">
    <source>
        <dbReference type="EMBL" id="KAF3039798.1"/>
    </source>
</evidence>
<evidence type="ECO:0000313" key="2">
    <source>
        <dbReference type="Proteomes" id="UP000758155"/>
    </source>
</evidence>
<reference evidence="1" key="1">
    <citation type="submission" date="2019-04" db="EMBL/GenBank/DDBJ databases">
        <title>Sequencing of skin fungus with MAO and IRED activity.</title>
        <authorList>
            <person name="Marsaioli A.J."/>
            <person name="Bonatto J.M.C."/>
            <person name="Reis Junior O."/>
        </authorList>
    </citation>
    <scope>NUCLEOTIDE SEQUENCE</scope>
    <source>
        <strain evidence="1">28M1</strain>
    </source>
</reference>
<protein>
    <recommendedName>
        <fullName evidence="3">AB hydrolase-1 domain-containing protein</fullName>
    </recommendedName>
</protein>
<dbReference type="Gene3D" id="3.40.50.1820">
    <property type="entry name" value="alpha/beta hydrolase"/>
    <property type="match status" value="1"/>
</dbReference>
<dbReference type="SUPFAM" id="SSF53474">
    <property type="entry name" value="alpha/beta-Hydrolases"/>
    <property type="match status" value="1"/>
</dbReference>
<gene>
    <name evidence="1" type="ORF">E8E12_009374</name>
</gene>